<dbReference type="Proteomes" id="UP000288725">
    <property type="component" value="Chromosome 3"/>
</dbReference>
<dbReference type="AlphaFoldDB" id="A0A444S0Y8"/>
<protein>
    <submittedName>
        <fullName evidence="1">Uncharacterized protein</fullName>
    </submittedName>
</protein>
<proteinExistence type="predicted"/>
<comment type="caution">
    <text evidence="1">The sequence shown here is derived from an EMBL/GenBank/DDBJ whole genome shotgun (WGS) entry which is preliminary data.</text>
</comment>
<accession>A0A444S0Y8</accession>
<reference evidence="1 2" key="1">
    <citation type="submission" date="2018-12" db="EMBL/GenBank/DDBJ databases">
        <title>Genome of Verticillium dahliae isolate Getta Getta.</title>
        <authorList>
            <person name="Gardiner D.M."/>
        </authorList>
    </citation>
    <scope>NUCLEOTIDE SEQUENCE [LARGE SCALE GENOMIC DNA]</scope>
    <source>
        <strain evidence="1 2">Getta Getta</strain>
    </source>
</reference>
<organism evidence="1 2">
    <name type="scientific">Verticillium dahliae</name>
    <name type="common">Verticillium wilt</name>
    <dbReference type="NCBI Taxonomy" id="27337"/>
    <lineage>
        <taxon>Eukaryota</taxon>
        <taxon>Fungi</taxon>
        <taxon>Dikarya</taxon>
        <taxon>Ascomycota</taxon>
        <taxon>Pezizomycotina</taxon>
        <taxon>Sordariomycetes</taxon>
        <taxon>Hypocreomycetidae</taxon>
        <taxon>Glomerellales</taxon>
        <taxon>Plectosphaerellaceae</taxon>
        <taxon>Verticillium</taxon>
    </lineage>
</organism>
<gene>
    <name evidence="1" type="ORF">VDGE_30241</name>
</gene>
<evidence type="ECO:0000313" key="1">
    <source>
        <dbReference type="EMBL" id="RXG47082.1"/>
    </source>
</evidence>
<dbReference type="EMBL" id="RSDZ01000041">
    <property type="protein sequence ID" value="RXG47082.1"/>
    <property type="molecule type" value="Genomic_DNA"/>
</dbReference>
<evidence type="ECO:0000313" key="2">
    <source>
        <dbReference type="Proteomes" id="UP000288725"/>
    </source>
</evidence>
<sequence length="72" mass="8126">MARCSLRIIDSPNITPSRPKSFIRRSFNPNPQIQNLAISKRQQLRRHHASDAILAVTPPPQIRQPSPMSCAL</sequence>
<name>A0A444S0Y8_VERDA</name>